<keyword evidence="2" id="KW-1185">Reference proteome</keyword>
<dbReference type="KEGG" id="ehx:EMIHUDRAFT_199638"/>
<dbReference type="eggNOG" id="ENOG502QU5X">
    <property type="taxonomic scope" value="Eukaryota"/>
</dbReference>
<reference evidence="1" key="2">
    <citation type="submission" date="2024-10" db="UniProtKB">
        <authorList>
            <consortium name="EnsemblProtists"/>
        </authorList>
    </citation>
    <scope>IDENTIFICATION</scope>
</reference>
<dbReference type="EnsemblProtists" id="EOD41323">
    <property type="protein sequence ID" value="EOD41323"/>
    <property type="gene ID" value="EMIHUDRAFT_199638"/>
</dbReference>
<dbReference type="GeneID" id="17286593"/>
<dbReference type="OMA" id="FFPEHEE"/>
<dbReference type="Pfam" id="PF14234">
    <property type="entry name" value="DUF4336"/>
    <property type="match status" value="1"/>
</dbReference>
<protein>
    <submittedName>
        <fullName evidence="1">Uncharacterized protein</fullName>
    </submittedName>
</protein>
<evidence type="ECO:0000313" key="2">
    <source>
        <dbReference type="Proteomes" id="UP000013827"/>
    </source>
</evidence>
<dbReference type="PANTHER" id="PTHR33835:SF2">
    <property type="entry name" value="LYSINE-TRNA LIGASE"/>
    <property type="match status" value="1"/>
</dbReference>
<dbReference type="Proteomes" id="UP000013827">
    <property type="component" value="Unassembled WGS sequence"/>
</dbReference>
<dbReference type="RefSeq" id="XP_005793752.1">
    <property type="nucleotide sequence ID" value="XM_005793695.1"/>
</dbReference>
<name>A0A0D3KZY8_EMIH1</name>
<dbReference type="AlphaFoldDB" id="A0A0D3KZY8"/>
<reference evidence="2" key="1">
    <citation type="journal article" date="2013" name="Nature">
        <title>Pan genome of the phytoplankton Emiliania underpins its global distribution.</title>
        <authorList>
            <person name="Read B.A."/>
            <person name="Kegel J."/>
            <person name="Klute M.J."/>
            <person name="Kuo A."/>
            <person name="Lefebvre S.C."/>
            <person name="Maumus F."/>
            <person name="Mayer C."/>
            <person name="Miller J."/>
            <person name="Monier A."/>
            <person name="Salamov A."/>
            <person name="Young J."/>
            <person name="Aguilar M."/>
            <person name="Claverie J.M."/>
            <person name="Frickenhaus S."/>
            <person name="Gonzalez K."/>
            <person name="Herman E.K."/>
            <person name="Lin Y.C."/>
            <person name="Napier J."/>
            <person name="Ogata H."/>
            <person name="Sarno A.F."/>
            <person name="Shmutz J."/>
            <person name="Schroeder D."/>
            <person name="de Vargas C."/>
            <person name="Verret F."/>
            <person name="von Dassow P."/>
            <person name="Valentin K."/>
            <person name="Van de Peer Y."/>
            <person name="Wheeler G."/>
            <person name="Dacks J.B."/>
            <person name="Delwiche C.F."/>
            <person name="Dyhrman S.T."/>
            <person name="Glockner G."/>
            <person name="John U."/>
            <person name="Richards T."/>
            <person name="Worden A.Z."/>
            <person name="Zhang X."/>
            <person name="Grigoriev I.V."/>
            <person name="Allen A.E."/>
            <person name="Bidle K."/>
            <person name="Borodovsky M."/>
            <person name="Bowler C."/>
            <person name="Brownlee C."/>
            <person name="Cock J.M."/>
            <person name="Elias M."/>
            <person name="Gladyshev V.N."/>
            <person name="Groth M."/>
            <person name="Guda C."/>
            <person name="Hadaegh A."/>
            <person name="Iglesias-Rodriguez M.D."/>
            <person name="Jenkins J."/>
            <person name="Jones B.M."/>
            <person name="Lawson T."/>
            <person name="Leese F."/>
            <person name="Lindquist E."/>
            <person name="Lobanov A."/>
            <person name="Lomsadze A."/>
            <person name="Malik S.B."/>
            <person name="Marsh M.E."/>
            <person name="Mackinder L."/>
            <person name="Mock T."/>
            <person name="Mueller-Roeber B."/>
            <person name="Pagarete A."/>
            <person name="Parker M."/>
            <person name="Probert I."/>
            <person name="Quesneville H."/>
            <person name="Raines C."/>
            <person name="Rensing S.A."/>
            <person name="Riano-Pachon D.M."/>
            <person name="Richier S."/>
            <person name="Rokitta S."/>
            <person name="Shiraiwa Y."/>
            <person name="Soanes D.M."/>
            <person name="van der Giezen M."/>
            <person name="Wahlund T.M."/>
            <person name="Williams B."/>
            <person name="Wilson W."/>
            <person name="Wolfe G."/>
            <person name="Wurch L.L."/>
        </authorList>
    </citation>
    <scope>NUCLEOTIDE SEQUENCE</scope>
</reference>
<dbReference type="HOGENOM" id="CLU_042215_1_0_1"/>
<dbReference type="PANTHER" id="PTHR33835">
    <property type="entry name" value="YALI0C07656P"/>
    <property type="match status" value="1"/>
</dbReference>
<proteinExistence type="predicted"/>
<dbReference type="InterPro" id="IPR025638">
    <property type="entry name" value="DUF4336"/>
</dbReference>
<dbReference type="PaxDb" id="2903-EOD41323"/>
<accession>A0A0D3KZY8</accession>
<organism evidence="1 2">
    <name type="scientific">Emiliania huxleyi (strain CCMP1516)</name>
    <dbReference type="NCBI Taxonomy" id="280463"/>
    <lineage>
        <taxon>Eukaryota</taxon>
        <taxon>Haptista</taxon>
        <taxon>Haptophyta</taxon>
        <taxon>Prymnesiophyceae</taxon>
        <taxon>Isochrysidales</taxon>
        <taxon>Noelaerhabdaceae</taxon>
        <taxon>Emiliania</taxon>
    </lineage>
</organism>
<sequence>MSDLRRTKSRAVVVLFAMSGADASASHTKLCSTTLAASAAAAATTCSHDVSRRGVLHTATALASGIVPSAAHADGDEERQKYFLRFPTLFAPLYGESSRRTIKRQLGDRIWALEQQTSALEQNLELGPLETPLRCVVVRLQDGSLWVHAPLAPSREFFELVESCAEECGAPSPGPSPSSAVRHIVVPTYALEHKVFAKDALLRWSDAQLWLSPGQFSFPRRSVSDEFVWGRRPSGVLSLSDEDAGAPAVPWAMELPYQTLAAGTFSIGGTPTTFYETAFFHRASRSLIVTDALARVPIEAPPLSDPARLLLAGWEKTALLVSFFFPEHEEADPAAGLGVVTWTEGWHDNFRALAGRLLVPPVVRTLLYAQDPAAVRRWVDAVARRWQFEQIVPAHFEAPIRASPSEFARAFAFLEDERIDAFPAGDTARGLRPIARIASSALRASEE</sequence>
<evidence type="ECO:0000313" key="1">
    <source>
        <dbReference type="EnsemblProtists" id="EOD41323"/>
    </source>
</evidence>